<accession>A0A420EF77</accession>
<comment type="caution">
    <text evidence="4">The sequence shown here is derived from an EMBL/GenBank/DDBJ whole genome shotgun (WGS) entry which is preliminary data.</text>
</comment>
<evidence type="ECO:0000256" key="1">
    <source>
        <dbReference type="ARBA" id="ARBA00022857"/>
    </source>
</evidence>
<dbReference type="PANTHER" id="PTHR47706">
    <property type="entry name" value="NMRA-LIKE FAMILY PROTEIN"/>
    <property type="match status" value="1"/>
</dbReference>
<dbReference type="GO" id="GO:0016491">
    <property type="term" value="F:oxidoreductase activity"/>
    <property type="evidence" value="ECO:0007669"/>
    <property type="project" value="UniProtKB-KW"/>
</dbReference>
<feature type="domain" description="NmrA-like" evidence="3">
    <location>
        <begin position="40"/>
        <end position="149"/>
    </location>
</feature>
<dbReference type="SUPFAM" id="SSF51735">
    <property type="entry name" value="NAD(P)-binding Rossmann-fold domains"/>
    <property type="match status" value="1"/>
</dbReference>
<dbReference type="InterPro" id="IPR036291">
    <property type="entry name" value="NAD(P)-bd_dom_sf"/>
</dbReference>
<dbReference type="AlphaFoldDB" id="A0A420EF77"/>
<evidence type="ECO:0000313" key="4">
    <source>
        <dbReference type="EMBL" id="RKF19355.1"/>
    </source>
</evidence>
<keyword evidence="2" id="KW-0560">Oxidoreductase</keyword>
<dbReference type="EMBL" id="RAPF01000006">
    <property type="protein sequence ID" value="RKF19355.1"/>
    <property type="molecule type" value="Genomic_DNA"/>
</dbReference>
<evidence type="ECO:0000313" key="5">
    <source>
        <dbReference type="Proteomes" id="UP000284395"/>
    </source>
</evidence>
<name>A0A420EF77_9SPHN</name>
<dbReference type="Gene3D" id="3.90.25.10">
    <property type="entry name" value="UDP-galactose 4-epimerase, domain 1"/>
    <property type="match status" value="1"/>
</dbReference>
<evidence type="ECO:0000256" key="2">
    <source>
        <dbReference type="ARBA" id="ARBA00023002"/>
    </source>
</evidence>
<protein>
    <submittedName>
        <fullName evidence="4">NmrA family protein</fullName>
    </submittedName>
</protein>
<gene>
    <name evidence="4" type="ORF">D6851_12965</name>
</gene>
<dbReference type="Gene3D" id="3.40.50.720">
    <property type="entry name" value="NAD(P)-binding Rossmann-like Domain"/>
    <property type="match status" value="1"/>
</dbReference>
<keyword evidence="5" id="KW-1185">Reference proteome</keyword>
<dbReference type="InterPro" id="IPR008030">
    <property type="entry name" value="NmrA-like"/>
</dbReference>
<dbReference type="Pfam" id="PF05368">
    <property type="entry name" value="NmrA"/>
    <property type="match status" value="1"/>
</dbReference>
<evidence type="ECO:0000259" key="3">
    <source>
        <dbReference type="Pfam" id="PF05368"/>
    </source>
</evidence>
<dbReference type="PANTHER" id="PTHR47706:SF1">
    <property type="entry name" value="CIPA-LIKE, PUTATIVE (AFU_ORTHOLOGUE AFUA_1G12460)-RELATED"/>
    <property type="match status" value="1"/>
</dbReference>
<organism evidence="4 5">
    <name type="scientific">Altericroceibacterium spongiae</name>
    <dbReference type="NCBI Taxonomy" id="2320269"/>
    <lineage>
        <taxon>Bacteria</taxon>
        <taxon>Pseudomonadati</taxon>
        <taxon>Pseudomonadota</taxon>
        <taxon>Alphaproteobacteria</taxon>
        <taxon>Sphingomonadales</taxon>
        <taxon>Erythrobacteraceae</taxon>
        <taxon>Altericroceibacterium</taxon>
    </lineage>
</organism>
<dbReference type="InterPro" id="IPR051609">
    <property type="entry name" value="NmrA/Isoflavone_reductase-like"/>
</dbReference>
<proteinExistence type="predicted"/>
<keyword evidence="1" id="KW-0521">NADP</keyword>
<sequence length="341" mass="37818">MPDRNIEENRLPRRTITGRSAICGMLTNPIETRTNMTEKSKLIVLLGATGNLGSLIAQSLLEKPEVQLRVLVRPQSVDKLATLREQGVDIVEFDLEDIDQAGILEKAVDGAFCVISAIQGGPDIIVDAQLRLLETCRKAGVRRLIPSNFSYNIFGLVEGDNINSDDRRAFARAALEVQGDMEVVQVQNGAFLDRRVLFGFLGAFDLEKGCAFLWGDGNEAMDFTTYDDTARFTAEVATDDAVLPNILEIAGETLNFHELVKAYEDASGKSISVSHLGTLADLDKAIEQRRQAEPGNMYAWLPLMYWRAMLSGKAKLHSIANDRYPQIQPVTLREYVRKEGL</sequence>
<reference evidence="4 5" key="1">
    <citation type="submission" date="2018-09" db="EMBL/GenBank/DDBJ databases">
        <title>Altererythrobacter spongiae sp. nov., isolated from a marine sponge.</title>
        <authorList>
            <person name="Zhuang L."/>
            <person name="Luo L."/>
        </authorList>
    </citation>
    <scope>NUCLEOTIDE SEQUENCE [LARGE SCALE GENOMIC DNA]</scope>
    <source>
        <strain evidence="4 5">HN-Y73</strain>
    </source>
</reference>
<dbReference type="Proteomes" id="UP000284395">
    <property type="component" value="Unassembled WGS sequence"/>
</dbReference>